<sequence>MKVTLTGVSDPAQPGPYTPVTNGDRLVAAKFSITGVSGTFSSDVFIDASLVGSDEQTYQATPLPVNGCTSFKSGTYSVTPGVTSVGCAAFEVPTAVHVAKIQWGGFLNSGIATWTVGG</sequence>
<organism evidence="2 3">
    <name type="scientific">Candidatus Aeolococcus gillhamiae</name>
    <dbReference type="NCBI Taxonomy" id="3127015"/>
    <lineage>
        <taxon>Bacteria</taxon>
        <taxon>Bacillati</taxon>
        <taxon>Candidatus Dormiibacterota</taxon>
        <taxon>Candidatus Dormibacteria</taxon>
        <taxon>Candidatus Aeolococcales</taxon>
        <taxon>Candidatus Aeolococcaceae</taxon>
        <taxon>Candidatus Aeolococcus</taxon>
    </lineage>
</organism>
<gene>
    <name evidence="2" type="ORF">DLM65_07715</name>
</gene>
<dbReference type="Gene3D" id="2.60.40.1240">
    <property type="match status" value="1"/>
</dbReference>
<dbReference type="EMBL" id="QHBU01000148">
    <property type="protein sequence ID" value="PZR80606.1"/>
    <property type="molecule type" value="Genomic_DNA"/>
</dbReference>
<evidence type="ECO:0000313" key="2">
    <source>
        <dbReference type="EMBL" id="PZR80606.1"/>
    </source>
</evidence>
<dbReference type="InterPro" id="IPR029050">
    <property type="entry name" value="Immunoprotect_excell_Ig-like"/>
</dbReference>
<dbReference type="Proteomes" id="UP000248724">
    <property type="component" value="Unassembled WGS sequence"/>
</dbReference>
<keyword evidence="1" id="KW-0732">Signal</keyword>
<accession>A0A2W5ZCT4</accession>
<name>A0A2W5ZCT4_9BACT</name>
<dbReference type="AlphaFoldDB" id="A0A2W5ZCT4"/>
<reference evidence="2 3" key="1">
    <citation type="journal article" date="2017" name="Nature">
        <title>Atmospheric trace gases support primary production in Antarctic desert surface soil.</title>
        <authorList>
            <person name="Ji M."/>
            <person name="Greening C."/>
            <person name="Vanwonterghem I."/>
            <person name="Carere C.R."/>
            <person name="Bay S.K."/>
            <person name="Steen J.A."/>
            <person name="Montgomery K."/>
            <person name="Lines T."/>
            <person name="Beardall J."/>
            <person name="van Dorst J."/>
            <person name="Snape I."/>
            <person name="Stott M.B."/>
            <person name="Hugenholtz P."/>
            <person name="Ferrari B.C."/>
        </authorList>
    </citation>
    <scope>NUCLEOTIDE SEQUENCE [LARGE SCALE GENOMIC DNA]</scope>
    <source>
        <strain evidence="2">RRmetagenome_bin12</strain>
    </source>
</reference>
<comment type="caution">
    <text evidence="2">The sequence shown here is derived from an EMBL/GenBank/DDBJ whole genome shotgun (WGS) entry which is preliminary data.</text>
</comment>
<evidence type="ECO:0000256" key="1">
    <source>
        <dbReference type="ARBA" id="ARBA00022729"/>
    </source>
</evidence>
<proteinExistence type="predicted"/>
<protein>
    <submittedName>
        <fullName evidence="2">Uncharacterized protein</fullName>
    </submittedName>
</protein>
<evidence type="ECO:0000313" key="3">
    <source>
        <dbReference type="Proteomes" id="UP000248724"/>
    </source>
</evidence>